<evidence type="ECO:0000313" key="2">
    <source>
        <dbReference type="Proteomes" id="UP001171751"/>
    </source>
</evidence>
<evidence type="ECO:0008006" key="3">
    <source>
        <dbReference type="Google" id="ProtNLM"/>
    </source>
</evidence>
<dbReference type="AlphaFoldDB" id="A0AA43UDI1"/>
<dbReference type="Gene3D" id="3.40.50.11820">
    <property type="match status" value="1"/>
</dbReference>
<sequence length="533" mass="61355">MADYAPISITNHFTHSEKNTDDLFLGGKVCSALGLVTEAYLLLSDKKNNLFFIRPIDFNIDFEVDESIYAFNYSNGLDLDQISNEIVKQGVFETQLEIELRIQFKGQKTPSIVALTHSKSSNNKHLDKIIKKKRGEKVLYFSFNVDEEGFIFLTINCYAKETATFLQERTSILKFSHPLLLNKNIWMIGGHSPQLESFNTWSFFEFLQKEHTEIKSYYTLSEDAPHYKDALEQYGDAILPYKSKDYMTTLIRSTVLITSGCPQLFYPVNSMAYHHRLKAKKVLLPGSILGVSSHIHTFNQSSGQTPVDFIITHCEEEAEFVNLRMGYEGDRILIAGSSLADRFLDQDMEITEKHSTLMLPHQLRDPVKSNTFSTAAHYLSLVKSKFFKDFIKRYELNPIIALSSSEFSRFENDFINENITTLAQTESNILDSFYHSMLVISNNHPMVTTFALSGRPIIAYEPWDIDSRQFFERESLPLGERRHTQKDLLTLLDETAETGFLSEMSHQLPPEKLIEFRDSQSNHRIFEILVEQL</sequence>
<name>A0AA43UDI1_9LACT</name>
<keyword evidence="2" id="KW-1185">Reference proteome</keyword>
<protein>
    <recommendedName>
        <fullName evidence="3">Polysaccharide pyruvyl transferase domain-containing protein</fullName>
    </recommendedName>
</protein>
<proteinExistence type="predicted"/>
<organism evidence="1 2">
    <name type="scientific">Atopococcus tabaci</name>
    <dbReference type="NCBI Taxonomy" id="269774"/>
    <lineage>
        <taxon>Bacteria</taxon>
        <taxon>Bacillati</taxon>
        <taxon>Bacillota</taxon>
        <taxon>Bacilli</taxon>
        <taxon>Lactobacillales</taxon>
        <taxon>Carnobacteriaceae</taxon>
        <taxon>Atopococcus</taxon>
    </lineage>
</organism>
<accession>A0AA43UDI1</accession>
<gene>
    <name evidence="1" type="ORF">Q4F26_06245</name>
</gene>
<dbReference type="Proteomes" id="UP001171751">
    <property type="component" value="Unassembled WGS sequence"/>
</dbReference>
<comment type="caution">
    <text evidence="1">The sequence shown here is derived from an EMBL/GenBank/DDBJ whole genome shotgun (WGS) entry which is preliminary data.</text>
</comment>
<dbReference type="EMBL" id="JAUNQW010000036">
    <property type="protein sequence ID" value="MDO5457933.1"/>
    <property type="molecule type" value="Genomic_DNA"/>
</dbReference>
<dbReference type="InterPro" id="IPR043149">
    <property type="entry name" value="TagF_N"/>
</dbReference>
<reference evidence="1" key="1">
    <citation type="submission" date="2023-07" db="EMBL/GenBank/DDBJ databases">
        <title>Between Cages and Wild: Unraveling the Impact of Captivity on Animal Microbiomes and Antimicrobial Resistance.</title>
        <authorList>
            <person name="Schmartz G.P."/>
            <person name="Rehner J."/>
            <person name="Schuff M.J."/>
            <person name="Becker S.L."/>
            <person name="Kravczyk M."/>
            <person name="Gurevich A."/>
            <person name="Francke R."/>
            <person name="Mueller R."/>
            <person name="Keller V."/>
            <person name="Keller A."/>
        </authorList>
    </citation>
    <scope>NUCLEOTIDE SEQUENCE</scope>
    <source>
        <strain evidence="1">S39M_St_73</strain>
    </source>
</reference>
<evidence type="ECO:0000313" key="1">
    <source>
        <dbReference type="EMBL" id="MDO5457933.1"/>
    </source>
</evidence>